<dbReference type="FunCoup" id="A0A165KCY2">
    <property type="interactions" value="611"/>
</dbReference>
<name>A0A165KCY2_EXIGL</name>
<feature type="region of interest" description="Disordered" evidence="3">
    <location>
        <begin position="838"/>
        <end position="1016"/>
    </location>
</feature>
<gene>
    <name evidence="4" type="ORF">EXIGLDRAFT_733732</name>
</gene>
<feature type="compositionally biased region" description="Acidic residues" evidence="3">
    <location>
        <begin position="515"/>
        <end position="528"/>
    </location>
</feature>
<dbReference type="STRING" id="1314781.A0A165KCY2"/>
<dbReference type="AlphaFoldDB" id="A0A165KCY2"/>
<feature type="compositionally biased region" description="Acidic residues" evidence="3">
    <location>
        <begin position="942"/>
        <end position="952"/>
    </location>
</feature>
<dbReference type="PANTHER" id="PTHR12634">
    <property type="entry name" value="SIT4 YEAST -ASSOCIATING PROTEIN-RELATED"/>
    <property type="match status" value="1"/>
</dbReference>
<feature type="compositionally biased region" description="Low complexity" evidence="3">
    <location>
        <begin position="891"/>
        <end position="908"/>
    </location>
</feature>
<evidence type="ECO:0000256" key="3">
    <source>
        <dbReference type="SAM" id="MobiDB-lite"/>
    </source>
</evidence>
<feature type="compositionally biased region" description="Low complexity" evidence="3">
    <location>
        <begin position="757"/>
        <end position="767"/>
    </location>
</feature>
<dbReference type="InterPro" id="IPR007587">
    <property type="entry name" value="SAPS"/>
</dbReference>
<dbReference type="Proteomes" id="UP000077266">
    <property type="component" value="Unassembled WGS sequence"/>
</dbReference>
<feature type="compositionally biased region" description="Basic and acidic residues" evidence="3">
    <location>
        <begin position="275"/>
        <end position="285"/>
    </location>
</feature>
<dbReference type="GO" id="GO:0005634">
    <property type="term" value="C:nucleus"/>
    <property type="evidence" value="ECO:0007669"/>
    <property type="project" value="TreeGrafter"/>
</dbReference>
<dbReference type="EMBL" id="KV425946">
    <property type="protein sequence ID" value="KZV96148.1"/>
    <property type="molecule type" value="Genomic_DNA"/>
</dbReference>
<dbReference type="Pfam" id="PF04499">
    <property type="entry name" value="SAPS"/>
    <property type="match status" value="1"/>
</dbReference>
<accession>A0A165KCY2</accession>
<organism evidence="4 5">
    <name type="scientific">Exidia glandulosa HHB12029</name>
    <dbReference type="NCBI Taxonomy" id="1314781"/>
    <lineage>
        <taxon>Eukaryota</taxon>
        <taxon>Fungi</taxon>
        <taxon>Dikarya</taxon>
        <taxon>Basidiomycota</taxon>
        <taxon>Agaricomycotina</taxon>
        <taxon>Agaricomycetes</taxon>
        <taxon>Auriculariales</taxon>
        <taxon>Exidiaceae</taxon>
        <taxon>Exidia</taxon>
    </lineage>
</organism>
<feature type="compositionally biased region" description="Polar residues" evidence="3">
    <location>
        <begin position="286"/>
        <end position="295"/>
    </location>
</feature>
<evidence type="ECO:0000256" key="1">
    <source>
        <dbReference type="ARBA" id="ARBA00006180"/>
    </source>
</evidence>
<protein>
    <submittedName>
        <fullName evidence="4">SAPS-domain-containing protein</fullName>
    </submittedName>
</protein>
<feature type="compositionally biased region" description="Acidic residues" evidence="3">
    <location>
        <begin position="481"/>
        <end position="492"/>
    </location>
</feature>
<feature type="compositionally biased region" description="Low complexity" evidence="3">
    <location>
        <begin position="493"/>
        <end position="514"/>
    </location>
</feature>
<feature type="region of interest" description="Disordered" evidence="3">
    <location>
        <begin position="753"/>
        <end position="781"/>
    </location>
</feature>
<evidence type="ECO:0000256" key="2">
    <source>
        <dbReference type="ARBA" id="ARBA00023306"/>
    </source>
</evidence>
<dbReference type="GO" id="GO:0019903">
    <property type="term" value="F:protein phosphatase binding"/>
    <property type="evidence" value="ECO:0007669"/>
    <property type="project" value="InterPro"/>
</dbReference>
<feature type="compositionally biased region" description="Low complexity" evidence="3">
    <location>
        <begin position="549"/>
        <end position="563"/>
    </location>
</feature>
<feature type="compositionally biased region" description="Low complexity" evidence="3">
    <location>
        <begin position="972"/>
        <end position="990"/>
    </location>
</feature>
<sequence>MFWRFGFHNVSSIDSLLDREDVSLESILDDDELLSECKNQNTRLIEFFQRVDILQRLLRYVSGEIEGEDRGRFKYPFVATEVLCSEIWSIVETCATRPDELLAPFWDSVLDRSPDDMKTRTVMASHFAKINAMFLTKKPAEMLAFIQSQPRVIERLLNHIETPAFVDLLVRLIQLDDVPSGSGVLEWLSSQHLIPRLVEMLSPTQSSDVHAVVSELLKGIIALGAPSPGSSALSESMQHGTASNLFVRELASTENVTKLVGFLLDDLPPAVEAPSYDRAHHRAEDSTSSVDSVGTPSAPPLPNIMSHTSSLVHSLAILIELIRKNNSDYFEPYLFHTLRNRLIQVQQHWALQSDSARDALEIAMTEMTDRLGVVHLGPLLTIVITRLEEFQQLLAKPRSLTGYIPTTLGMIEPLTLERFRICEFYAELLHCSNMSLLNRPTSSGPVYDSVGRLTGGLSAMEELARVIAINTGDDSQRADDRVDEDEDEELSEAQELPVSTSIASMTDSSSLLSDSEGDLTDDGSDVSLDEFPVSTPRPPSQSPSPSPQDSPYQTSPIIIPSSPLESLRRGALTPSLSASGRNSRRTSRSRSRASSAKRIRESDREVFPIGDVVKQRFIDLNVINTMVELFFKFPWNNFVHNVVYDFIHQILTGRVDKGLNRDLAIALFRDASLVKRIVAGQRQSDIESEKPKGVRLGYMGHLTLIAEDVLNALEHYPFDLLVVIRQFVPQPDWDDYVSTRYRETKRKDTSLLGGGKPVVAPGAARGAQRWKVDEEDEPSSASLANLKNELRKSNTTATAQVPKDSAAAFGIAGPAEDDGIGPAQFASYLAEEMHSSRSTHFDSAGSSDASDDEDDGPWLSRSTVDIGAVPNGAKRTAPPPSSAFDDDFVPAGGASSSSNISFGTSFTGDSDEDGDDFGPFSEAADKASDPFSSPFETKFSDADDAFDFGDFQEAEKDGGDATPTTGSWQWESADTSSSSSATSAGTSTDSLDVPMENGFRHRHKREASGSQHFREP</sequence>
<feature type="region of interest" description="Disordered" evidence="3">
    <location>
        <begin position="275"/>
        <end position="301"/>
    </location>
</feature>
<feature type="compositionally biased region" description="Pro residues" evidence="3">
    <location>
        <begin position="535"/>
        <end position="548"/>
    </location>
</feature>
<dbReference type="GO" id="GO:0019888">
    <property type="term" value="F:protein phosphatase regulator activity"/>
    <property type="evidence" value="ECO:0007669"/>
    <property type="project" value="TreeGrafter"/>
</dbReference>
<reference evidence="4 5" key="1">
    <citation type="journal article" date="2016" name="Mol. Biol. Evol.">
        <title>Comparative Genomics of Early-Diverging Mushroom-Forming Fungi Provides Insights into the Origins of Lignocellulose Decay Capabilities.</title>
        <authorList>
            <person name="Nagy L.G."/>
            <person name="Riley R."/>
            <person name="Tritt A."/>
            <person name="Adam C."/>
            <person name="Daum C."/>
            <person name="Floudas D."/>
            <person name="Sun H."/>
            <person name="Yadav J.S."/>
            <person name="Pangilinan J."/>
            <person name="Larsson K.H."/>
            <person name="Matsuura K."/>
            <person name="Barry K."/>
            <person name="Labutti K."/>
            <person name="Kuo R."/>
            <person name="Ohm R.A."/>
            <person name="Bhattacharya S.S."/>
            <person name="Shirouzu T."/>
            <person name="Yoshinaga Y."/>
            <person name="Martin F.M."/>
            <person name="Grigoriev I.V."/>
            <person name="Hibbett D.S."/>
        </authorList>
    </citation>
    <scope>NUCLEOTIDE SEQUENCE [LARGE SCALE GENOMIC DNA]</scope>
    <source>
        <strain evidence="4 5">HHB12029</strain>
    </source>
</reference>
<keyword evidence="2" id="KW-0131">Cell cycle</keyword>
<comment type="similarity">
    <text evidence="1">Belongs to the SAPS family.</text>
</comment>
<evidence type="ECO:0000313" key="5">
    <source>
        <dbReference type="Proteomes" id="UP000077266"/>
    </source>
</evidence>
<feature type="region of interest" description="Disordered" evidence="3">
    <location>
        <begin position="471"/>
        <end position="597"/>
    </location>
</feature>
<evidence type="ECO:0000313" key="4">
    <source>
        <dbReference type="EMBL" id="KZV96148.1"/>
    </source>
</evidence>
<proteinExistence type="inferred from homology"/>
<dbReference type="InParanoid" id="A0A165KCY2"/>
<dbReference type="GO" id="GO:0005829">
    <property type="term" value="C:cytosol"/>
    <property type="evidence" value="ECO:0007669"/>
    <property type="project" value="TreeGrafter"/>
</dbReference>
<feature type="compositionally biased region" description="Basic residues" evidence="3">
    <location>
        <begin position="582"/>
        <end position="597"/>
    </location>
</feature>
<dbReference type="OrthoDB" id="10259133at2759"/>
<keyword evidence="5" id="KW-1185">Reference proteome</keyword>
<dbReference type="PANTHER" id="PTHR12634:SF8">
    <property type="entry name" value="FIERY MOUNTAIN, ISOFORM D"/>
    <property type="match status" value="1"/>
</dbReference>